<gene>
    <name evidence="6" type="ORF">CVLEPA_LOCUS29438</name>
</gene>
<proteinExistence type="predicted"/>
<dbReference type="Pfam" id="PF24797">
    <property type="entry name" value="Beta-prop_WDR35_TULP_N"/>
    <property type="match status" value="1"/>
</dbReference>
<keyword evidence="3" id="KW-0853">WD repeat</keyword>
<evidence type="ECO:0000256" key="1">
    <source>
        <dbReference type="ARBA" id="ARBA00004496"/>
    </source>
</evidence>
<evidence type="ECO:0000313" key="7">
    <source>
        <dbReference type="Proteomes" id="UP001642483"/>
    </source>
</evidence>
<organism evidence="6 7">
    <name type="scientific">Clavelina lepadiformis</name>
    <name type="common">Light-bulb sea squirt</name>
    <name type="synonym">Ascidia lepadiformis</name>
    <dbReference type="NCBI Taxonomy" id="159417"/>
    <lineage>
        <taxon>Eukaryota</taxon>
        <taxon>Metazoa</taxon>
        <taxon>Chordata</taxon>
        <taxon>Tunicata</taxon>
        <taxon>Ascidiacea</taxon>
        <taxon>Aplousobranchia</taxon>
        <taxon>Clavelinidae</taxon>
        <taxon>Clavelina</taxon>
    </lineage>
</organism>
<evidence type="ECO:0000313" key="6">
    <source>
        <dbReference type="EMBL" id="CAK8696268.1"/>
    </source>
</evidence>
<evidence type="ECO:0000256" key="2">
    <source>
        <dbReference type="ARBA" id="ARBA00022490"/>
    </source>
</evidence>
<feature type="domain" description="IFT121/TULP4 N-terminal" evidence="5">
    <location>
        <begin position="1"/>
        <end position="73"/>
    </location>
</feature>
<evidence type="ECO:0000256" key="4">
    <source>
        <dbReference type="ARBA" id="ARBA00022737"/>
    </source>
</evidence>
<accession>A0ABP0GYA5</accession>
<keyword evidence="4" id="KW-0677">Repeat</keyword>
<dbReference type="Proteomes" id="UP001642483">
    <property type="component" value="Unassembled WGS sequence"/>
</dbReference>
<protein>
    <recommendedName>
        <fullName evidence="5">IFT121/TULP4 N-terminal domain-containing protein</fullName>
    </recommendedName>
</protein>
<evidence type="ECO:0000256" key="3">
    <source>
        <dbReference type="ARBA" id="ARBA00022574"/>
    </source>
</evidence>
<keyword evidence="7" id="KW-1185">Reference proteome</keyword>
<dbReference type="EMBL" id="CAWYQH010000152">
    <property type="protein sequence ID" value="CAK8696268.1"/>
    <property type="molecule type" value="Genomic_DNA"/>
</dbReference>
<dbReference type="InterPro" id="IPR056159">
    <property type="entry name" value="Beta-prop_IFT121_TULP_N"/>
</dbReference>
<keyword evidence="2" id="KW-0963">Cytoplasm</keyword>
<sequence>MFVYLSKKIAIPNNVPIECLSWNKEQGYIACGGGDGLLKVLKLETSASKDAKVRGLAAPSNLSMNQTMEGHSEVGLEPTPPCRGQNTLLHGVRNDGTLNAERDGFPQWKLQQVMELMFAARNVTSLWKDTNSSQDTRKPYESVDEYAADLKLLARSCEFSTLCDGLIRDRIICSITSIFLRERLLRESRGKTRLLRSGRNARERKPEHAVEGFTLYTHVALLKGKPASIANSKTISQSFATLKALLELKKIEIQRTSKTHSSLDHQELDLIKLVLQVDPYNCASVPESYHSLLNEIKDVIEGIEQLKEEHHIVLDENVQPVVNLARRIPFSLQISLDAES</sequence>
<comment type="caution">
    <text evidence="6">The sequence shown here is derived from an EMBL/GenBank/DDBJ whole genome shotgun (WGS) entry which is preliminary data.</text>
</comment>
<comment type="subcellular location">
    <subcellularLocation>
        <location evidence="1">Cytoplasm</location>
    </subcellularLocation>
</comment>
<evidence type="ECO:0000259" key="5">
    <source>
        <dbReference type="Pfam" id="PF24797"/>
    </source>
</evidence>
<reference evidence="6 7" key="1">
    <citation type="submission" date="2024-02" db="EMBL/GenBank/DDBJ databases">
        <authorList>
            <person name="Daric V."/>
            <person name="Darras S."/>
        </authorList>
    </citation>
    <scope>NUCLEOTIDE SEQUENCE [LARGE SCALE GENOMIC DNA]</scope>
</reference>
<name>A0ABP0GYA5_CLALP</name>